<organism evidence="6 7">
    <name type="scientific">Capsicum baccatum</name>
    <name type="common">Peruvian pepper</name>
    <dbReference type="NCBI Taxonomy" id="33114"/>
    <lineage>
        <taxon>Eukaryota</taxon>
        <taxon>Viridiplantae</taxon>
        <taxon>Streptophyta</taxon>
        <taxon>Embryophyta</taxon>
        <taxon>Tracheophyta</taxon>
        <taxon>Spermatophyta</taxon>
        <taxon>Magnoliopsida</taxon>
        <taxon>eudicotyledons</taxon>
        <taxon>Gunneridae</taxon>
        <taxon>Pentapetalae</taxon>
        <taxon>asterids</taxon>
        <taxon>lamiids</taxon>
        <taxon>Solanales</taxon>
        <taxon>Solanaceae</taxon>
        <taxon>Solanoideae</taxon>
        <taxon>Capsiceae</taxon>
        <taxon>Capsicum</taxon>
    </lineage>
</organism>
<gene>
    <name evidence="6" type="ORF">CQW23_29041</name>
</gene>
<reference evidence="7" key="2">
    <citation type="journal article" date="2017" name="J. Anim. Genet.">
        <title>Multiple reference genome sequences of hot pepper reveal the massive evolution of plant disease resistance genes by retroduplication.</title>
        <authorList>
            <person name="Kim S."/>
            <person name="Park J."/>
            <person name="Yeom S.-I."/>
            <person name="Kim Y.-M."/>
            <person name="Seo E."/>
            <person name="Kim K.-T."/>
            <person name="Kim M.-S."/>
            <person name="Lee J.M."/>
            <person name="Cheong K."/>
            <person name="Shin H.-S."/>
            <person name="Kim S.-B."/>
            <person name="Han K."/>
            <person name="Lee J."/>
            <person name="Park M."/>
            <person name="Lee H.-A."/>
            <person name="Lee H.-Y."/>
            <person name="Lee Y."/>
            <person name="Oh S."/>
            <person name="Lee J.H."/>
            <person name="Choi E."/>
            <person name="Choi E."/>
            <person name="Lee S.E."/>
            <person name="Jeon J."/>
            <person name="Kim H."/>
            <person name="Choi G."/>
            <person name="Song H."/>
            <person name="Lee J."/>
            <person name="Lee S.-C."/>
            <person name="Kwon J.-K."/>
            <person name="Lee H.-Y."/>
            <person name="Koo N."/>
            <person name="Hong Y."/>
            <person name="Kim R.W."/>
            <person name="Kang W.-H."/>
            <person name="Huh J.H."/>
            <person name="Kang B.-C."/>
            <person name="Yang T.-J."/>
            <person name="Lee Y.-H."/>
            <person name="Bennetzen J.L."/>
            <person name="Choi D."/>
        </authorList>
    </citation>
    <scope>NUCLEOTIDE SEQUENCE [LARGE SCALE GENOMIC DNA]</scope>
    <source>
        <strain evidence="7">cv. PBC81</strain>
    </source>
</reference>
<dbReference type="PANTHER" id="PTHR31470:SF46">
    <property type="entry name" value="ULP1 PROTEASE FAMILY, C-TERMINAL CATALYTIC DOMAIN CONTAINING PROTEIN"/>
    <property type="match status" value="1"/>
</dbReference>
<evidence type="ECO:0000256" key="1">
    <source>
        <dbReference type="ARBA" id="ARBA00005234"/>
    </source>
</evidence>
<dbReference type="EMBL" id="MLFT02000012">
    <property type="protein sequence ID" value="PHT32704.1"/>
    <property type="molecule type" value="Genomic_DNA"/>
</dbReference>
<comment type="similarity">
    <text evidence="1">Belongs to the peptidase C48 family.</text>
</comment>
<dbReference type="Pfam" id="PF02902">
    <property type="entry name" value="Peptidase_C48"/>
    <property type="match status" value="1"/>
</dbReference>
<dbReference type="Pfam" id="PF24626">
    <property type="entry name" value="SH3_Tf2-1"/>
    <property type="match status" value="1"/>
</dbReference>
<comment type="caution">
    <text evidence="6">The sequence shown here is derived from an EMBL/GenBank/DDBJ whole genome shotgun (WGS) entry which is preliminary data.</text>
</comment>
<dbReference type="AlphaFoldDB" id="A0A2G2VI98"/>
<reference evidence="6 7" key="1">
    <citation type="journal article" date="2017" name="Genome Biol.">
        <title>New reference genome sequences of hot pepper reveal the massive evolution of plant disease-resistance genes by retroduplication.</title>
        <authorList>
            <person name="Kim S."/>
            <person name="Park J."/>
            <person name="Yeom S.I."/>
            <person name="Kim Y.M."/>
            <person name="Seo E."/>
            <person name="Kim K.T."/>
            <person name="Kim M.S."/>
            <person name="Lee J.M."/>
            <person name="Cheong K."/>
            <person name="Shin H.S."/>
            <person name="Kim S.B."/>
            <person name="Han K."/>
            <person name="Lee J."/>
            <person name="Park M."/>
            <person name="Lee H.A."/>
            <person name="Lee H.Y."/>
            <person name="Lee Y."/>
            <person name="Oh S."/>
            <person name="Lee J.H."/>
            <person name="Choi E."/>
            <person name="Choi E."/>
            <person name="Lee S.E."/>
            <person name="Jeon J."/>
            <person name="Kim H."/>
            <person name="Choi G."/>
            <person name="Song H."/>
            <person name="Lee J."/>
            <person name="Lee S.C."/>
            <person name="Kwon J.K."/>
            <person name="Lee H.Y."/>
            <person name="Koo N."/>
            <person name="Hong Y."/>
            <person name="Kim R.W."/>
            <person name="Kang W.H."/>
            <person name="Huh J.H."/>
            <person name="Kang B.C."/>
            <person name="Yang T.J."/>
            <person name="Lee Y.H."/>
            <person name="Bennetzen J.L."/>
            <person name="Choi D."/>
        </authorList>
    </citation>
    <scope>NUCLEOTIDE SEQUENCE [LARGE SCALE GENOMIC DNA]</scope>
    <source>
        <strain evidence="7">cv. PBC81</strain>
    </source>
</reference>
<sequence length="412" mass="46319">MKGVKRFGKKGKLSPRYVGPYRVFDRVGKAAYEIIWLQKEKKLNQVQEKKQVQQLGYSTTYELALQALSQLGAEYNEHGDAEYRKRDDPNTNSPSAKELVKTFSIYRYPMRIQCDGAIDLTDPKVVDGIKIKLFGATTITRKIIFEGGLVAVDDGSRSGSGSDSGVAVGTNDAPLTIFETTIHCDYDHTGCIDFSTSSECSAWKCQDCKTKHDGVINAINALTASIKKMTSKRDESYVAKDGSSIRNYDEAPKKLTQLINSYSEWIADGLLKHHADSISAGLPRHLIDEVYIPINCGDEFHWVLTVVVLKERCIRVYDSMSQRIRFGTSSEIQKVAKILPTYLDMSSFLDQKVRTNWSTVEVYWNYGPFVAAYAEYLSDGLQVSNDGLDVGLLRKRYAALLWKYEEAKSQKP</sequence>
<dbReference type="InterPro" id="IPR003653">
    <property type="entry name" value="Peptidase_C48_C"/>
</dbReference>
<keyword evidence="2" id="KW-0645">Protease</keyword>
<dbReference type="Gene3D" id="3.40.395.10">
    <property type="entry name" value="Adenoviral Proteinase, Chain A"/>
    <property type="match status" value="1"/>
</dbReference>
<feature type="domain" description="Tf2-1-like SH3-like" evidence="5">
    <location>
        <begin position="5"/>
        <end position="34"/>
    </location>
</feature>
<keyword evidence="3" id="KW-0378">Hydrolase</keyword>
<keyword evidence="7" id="KW-1185">Reference proteome</keyword>
<evidence type="ECO:0000259" key="4">
    <source>
        <dbReference type="Pfam" id="PF02902"/>
    </source>
</evidence>
<evidence type="ECO:0000256" key="2">
    <source>
        <dbReference type="ARBA" id="ARBA00022670"/>
    </source>
</evidence>
<evidence type="ECO:0000256" key="3">
    <source>
        <dbReference type="ARBA" id="ARBA00022801"/>
    </source>
</evidence>
<dbReference type="InterPro" id="IPR038765">
    <property type="entry name" value="Papain-like_cys_pep_sf"/>
</dbReference>
<dbReference type="OrthoDB" id="1325649at2759"/>
<evidence type="ECO:0000313" key="7">
    <source>
        <dbReference type="Proteomes" id="UP000224567"/>
    </source>
</evidence>
<dbReference type="Proteomes" id="UP000224567">
    <property type="component" value="Unassembled WGS sequence"/>
</dbReference>
<evidence type="ECO:0000313" key="6">
    <source>
        <dbReference type="EMBL" id="PHT32704.1"/>
    </source>
</evidence>
<accession>A0A2G2VI98</accession>
<evidence type="ECO:0000259" key="5">
    <source>
        <dbReference type="Pfam" id="PF24626"/>
    </source>
</evidence>
<dbReference type="SUPFAM" id="SSF54001">
    <property type="entry name" value="Cysteine proteinases"/>
    <property type="match status" value="1"/>
</dbReference>
<protein>
    <submittedName>
        <fullName evidence="6">Uncharacterized protein</fullName>
    </submittedName>
</protein>
<dbReference type="InterPro" id="IPR056924">
    <property type="entry name" value="SH3_Tf2-1"/>
</dbReference>
<feature type="domain" description="Ubiquitin-like protease family profile" evidence="4">
    <location>
        <begin position="288"/>
        <end position="398"/>
    </location>
</feature>
<dbReference type="GO" id="GO:0006508">
    <property type="term" value="P:proteolysis"/>
    <property type="evidence" value="ECO:0007669"/>
    <property type="project" value="UniProtKB-KW"/>
</dbReference>
<dbReference type="GO" id="GO:0008234">
    <property type="term" value="F:cysteine-type peptidase activity"/>
    <property type="evidence" value="ECO:0007669"/>
    <property type="project" value="InterPro"/>
</dbReference>
<proteinExistence type="inferred from homology"/>
<dbReference type="PANTHER" id="PTHR31470">
    <property type="entry name" value="CYSTEINE PROTEINASES SUPERFAMILY PROTEIN-RELATED-RELATED"/>
    <property type="match status" value="1"/>
</dbReference>
<name>A0A2G2VI98_CAPBA</name>